<gene>
    <name evidence="2" type="ORF">KUF71_007278</name>
</gene>
<reference evidence="2" key="1">
    <citation type="submission" date="2021-07" db="EMBL/GenBank/DDBJ databases">
        <authorList>
            <person name="Catto M.A."/>
            <person name="Jacobson A."/>
            <person name="Kennedy G."/>
            <person name="Labadie P."/>
            <person name="Hunt B.G."/>
            <person name="Srinivasan R."/>
        </authorList>
    </citation>
    <scope>NUCLEOTIDE SEQUENCE</scope>
    <source>
        <strain evidence="2">PL_HMW_Pooled</strain>
        <tissue evidence="2">Head</tissue>
    </source>
</reference>
<protein>
    <submittedName>
        <fullName evidence="2">Mushroom body large-type Kenyon cell-specific protein 1</fullName>
    </submittedName>
</protein>
<feature type="compositionally biased region" description="Basic and acidic residues" evidence="1">
    <location>
        <begin position="130"/>
        <end position="142"/>
    </location>
</feature>
<dbReference type="PANTHER" id="PTHR46113">
    <property type="entry name" value="SNAC DOMAIN-CONTAINING PROTEIN"/>
    <property type="match status" value="1"/>
</dbReference>
<evidence type="ECO:0000256" key="1">
    <source>
        <dbReference type="SAM" id="MobiDB-lite"/>
    </source>
</evidence>
<dbReference type="AlphaFoldDB" id="A0AAE1HAQ8"/>
<proteinExistence type="predicted"/>
<dbReference type="PANTHER" id="PTHR46113:SF1">
    <property type="entry name" value="PEPTIDASE M17 LEUCYL AMINOPEPTIDASE N-TERMINAL DOMAIN-CONTAINING PROTEIN"/>
    <property type="match status" value="1"/>
</dbReference>
<feature type="compositionally biased region" description="Basic and acidic residues" evidence="1">
    <location>
        <begin position="154"/>
        <end position="163"/>
    </location>
</feature>
<dbReference type="Proteomes" id="UP001219518">
    <property type="component" value="Unassembled WGS sequence"/>
</dbReference>
<reference evidence="2" key="2">
    <citation type="journal article" date="2023" name="BMC Genomics">
        <title>Pest status, molecular evolution, and epigenetic factors derived from the genome assembly of Frankliniella fusca, a thysanopteran phytovirus vector.</title>
        <authorList>
            <person name="Catto M.A."/>
            <person name="Labadie P.E."/>
            <person name="Jacobson A.L."/>
            <person name="Kennedy G.G."/>
            <person name="Srinivasan R."/>
            <person name="Hunt B.G."/>
        </authorList>
    </citation>
    <scope>NUCLEOTIDE SEQUENCE</scope>
    <source>
        <strain evidence="2">PL_HMW_Pooled</strain>
    </source>
</reference>
<keyword evidence="3" id="KW-1185">Reference proteome</keyword>
<evidence type="ECO:0000313" key="2">
    <source>
        <dbReference type="EMBL" id="KAK3917833.1"/>
    </source>
</evidence>
<sequence>MVYKVWQTTKVPCVQEIRAVEKVESLYKEYRKLFKNTPKNSDLKPDFVKKLDSLFDISKKDAVLQLDINILKAKTPAEKRGWEEEKLFLLDQQGPRLFVIGGVDQEMKKRDREREKTEKRKWERLLQEDARRRKEEERRKATGECGLEQGDSFADDRADDSPVKAKRGRKEVVSPEIAEVLDYAKLSNTQATKLIAAVACSSGVSVNNTNINRSTIHRRRAKLRTASANSVRENFYKEADDVLVLHWDGKIVNALDGKETADRLAILVTGAHTVQLLGAPAVPDGTAVEIKKAVVDHLEQWNLVSKVKAMSFDTTNTNSGCRGGAALLIAAHFGKDWLWLPCRHHVFERVLEAVFHNVLGPSTGPEPTLLKDLQNSWDSLDKSTFCTYKDYAISRNALGSCADDILKFATTEVEVGQPRDDYLELLEVSIIFLGGVPPKGIRFHPPGPIHSARWMAKAIYSIKMSLFRKQLRLTPSIANGLLKVAVFVVRNYIEPWFTAKRSVEAPRRDLDFLKKLIEYEKINKPIAQAAQNRFLNHLWYLSEESLGFAVFDEQLSPEERALLAQNILNKEGDEDPPRKRPLQLKEVPGLSLSDLATLRSKEFFTILGLKCDFLKEPVVEWAEREDYKHAREICVNLKVVNDHAERGVKLMSDYNGTVTKQENSFQDLLVTVHSHRQTVPNVKKDTLCIKYEKKEK</sequence>
<organism evidence="2 3">
    <name type="scientific">Frankliniella fusca</name>
    <dbReference type="NCBI Taxonomy" id="407009"/>
    <lineage>
        <taxon>Eukaryota</taxon>
        <taxon>Metazoa</taxon>
        <taxon>Ecdysozoa</taxon>
        <taxon>Arthropoda</taxon>
        <taxon>Hexapoda</taxon>
        <taxon>Insecta</taxon>
        <taxon>Pterygota</taxon>
        <taxon>Neoptera</taxon>
        <taxon>Paraneoptera</taxon>
        <taxon>Thysanoptera</taxon>
        <taxon>Terebrantia</taxon>
        <taxon>Thripoidea</taxon>
        <taxon>Thripidae</taxon>
        <taxon>Frankliniella</taxon>
    </lineage>
</organism>
<accession>A0AAE1HAQ8</accession>
<comment type="caution">
    <text evidence="2">The sequence shown here is derived from an EMBL/GenBank/DDBJ whole genome shotgun (WGS) entry which is preliminary data.</text>
</comment>
<dbReference type="EMBL" id="JAHWGI010000789">
    <property type="protein sequence ID" value="KAK3917833.1"/>
    <property type="molecule type" value="Genomic_DNA"/>
</dbReference>
<evidence type="ECO:0000313" key="3">
    <source>
        <dbReference type="Proteomes" id="UP001219518"/>
    </source>
</evidence>
<name>A0AAE1HAQ8_9NEOP</name>
<feature type="region of interest" description="Disordered" evidence="1">
    <location>
        <begin position="130"/>
        <end position="167"/>
    </location>
</feature>